<gene>
    <name evidence="4" type="ORF">QLQ12_04020</name>
</gene>
<evidence type="ECO:0000313" key="5">
    <source>
        <dbReference type="Proteomes" id="UP001241758"/>
    </source>
</evidence>
<dbReference type="Pfam" id="PF01494">
    <property type="entry name" value="FAD_binding_3"/>
    <property type="match status" value="1"/>
</dbReference>
<dbReference type="EMBL" id="JASCTH010000002">
    <property type="protein sequence ID" value="MDI6097766.1"/>
    <property type="molecule type" value="Genomic_DNA"/>
</dbReference>
<proteinExistence type="predicted"/>
<feature type="domain" description="FAD-binding" evidence="3">
    <location>
        <begin position="14"/>
        <end position="353"/>
    </location>
</feature>
<dbReference type="Gene3D" id="3.50.50.60">
    <property type="entry name" value="FAD/NAD(P)-binding domain"/>
    <property type="match status" value="1"/>
</dbReference>
<dbReference type="InterPro" id="IPR002938">
    <property type="entry name" value="FAD-bd"/>
</dbReference>
<dbReference type="SUPFAM" id="SSF51905">
    <property type="entry name" value="FAD/NAD(P)-binding domain"/>
    <property type="match status" value="1"/>
</dbReference>
<dbReference type="PANTHER" id="PTHR13789:SF309">
    <property type="entry name" value="PUTATIVE (AFU_ORTHOLOGUE AFUA_6G14510)-RELATED"/>
    <property type="match status" value="1"/>
</dbReference>
<dbReference type="PANTHER" id="PTHR13789">
    <property type="entry name" value="MONOOXYGENASE"/>
    <property type="match status" value="1"/>
</dbReference>
<name>A0ABT6WDF9_9ACTN</name>
<accession>A0ABT6WDF9</accession>
<reference evidence="4 5" key="1">
    <citation type="submission" date="2023-05" db="EMBL/GenBank/DDBJ databases">
        <title>Actinoplanes sp. NEAU-A12 genome sequencing.</title>
        <authorList>
            <person name="Wang Z.-S."/>
        </authorList>
    </citation>
    <scope>NUCLEOTIDE SEQUENCE [LARGE SCALE GENOMIC DNA]</scope>
    <source>
        <strain evidence="4 5">NEAU-A12</strain>
    </source>
</reference>
<keyword evidence="1" id="KW-0560">Oxidoreductase</keyword>
<evidence type="ECO:0000313" key="4">
    <source>
        <dbReference type="EMBL" id="MDI6097766.1"/>
    </source>
</evidence>
<evidence type="ECO:0000259" key="3">
    <source>
        <dbReference type="Pfam" id="PF01494"/>
    </source>
</evidence>
<dbReference type="InterPro" id="IPR036188">
    <property type="entry name" value="FAD/NAD-bd_sf"/>
</dbReference>
<keyword evidence="5" id="KW-1185">Reference proteome</keyword>
<dbReference type="InterPro" id="IPR050493">
    <property type="entry name" value="FAD-dep_Monooxygenase_BioMet"/>
</dbReference>
<protein>
    <submittedName>
        <fullName evidence="4">NAD(P)/FAD-dependent oxidoreductase</fullName>
    </submittedName>
</protein>
<evidence type="ECO:0000256" key="2">
    <source>
        <dbReference type="ARBA" id="ARBA00023033"/>
    </source>
</evidence>
<sequence>MTTEASAHVPRRAVVAGGGIAGTAAAIALRCAGWTPVIYEAMEPGATERGVFVTLAVNGVNALRALGLDPAVVLARGFATPLLALRGASGRLLAEVPLGGPLPDGTVTTTIRRADLYAALRAEAGARGVAIVHGHRLRSATPRPGGVAVRFENGHETSADLLVGADGLHSRTRKALDPAAPAPHHLGLLDAGGFTDGPVDPRLTPPPGVMQMSFGRKAFFGWAAAPDGSVWWFANPPRRRPVESGEFTPASWRRYLLDLFETEPAADLIRATGDILGPWSTRDLRRVPVWRGDRIVLAGDAAHAVSPSSGQGASMALEDAVVLGHSLREHAEVPEALAAYVAARRPRVEKVVEHGRRTSGAKVLGPVGAAVRDAVMPALLRRAHRRGDPQAWIFDHRLPGLVP</sequence>
<dbReference type="RefSeq" id="WP_282757146.1">
    <property type="nucleotide sequence ID" value="NZ_JASCTH010000002.1"/>
</dbReference>
<dbReference type="PRINTS" id="PR00420">
    <property type="entry name" value="RNGMNOXGNASE"/>
</dbReference>
<evidence type="ECO:0000256" key="1">
    <source>
        <dbReference type="ARBA" id="ARBA00023002"/>
    </source>
</evidence>
<keyword evidence="2" id="KW-0503">Monooxygenase</keyword>
<dbReference type="Proteomes" id="UP001241758">
    <property type="component" value="Unassembled WGS sequence"/>
</dbReference>
<comment type="caution">
    <text evidence="4">The sequence shown here is derived from an EMBL/GenBank/DDBJ whole genome shotgun (WGS) entry which is preliminary data.</text>
</comment>
<organism evidence="4 5">
    <name type="scientific">Actinoplanes sandaracinus</name>
    <dbReference type="NCBI Taxonomy" id="3045177"/>
    <lineage>
        <taxon>Bacteria</taxon>
        <taxon>Bacillati</taxon>
        <taxon>Actinomycetota</taxon>
        <taxon>Actinomycetes</taxon>
        <taxon>Micromonosporales</taxon>
        <taxon>Micromonosporaceae</taxon>
        <taxon>Actinoplanes</taxon>
    </lineage>
</organism>